<protein>
    <submittedName>
        <fullName evidence="1">Uncharacterized protein</fullName>
    </submittedName>
</protein>
<reference evidence="1 2" key="1">
    <citation type="submission" date="2024-06" db="EMBL/GenBank/DDBJ databases">
        <title>A chromosome-level genome assembly of beet webworm, Loxostege sticticalis.</title>
        <authorList>
            <person name="Zhang Y."/>
        </authorList>
    </citation>
    <scope>NUCLEOTIDE SEQUENCE [LARGE SCALE GENOMIC DNA]</scope>
    <source>
        <strain evidence="1">AQ028</strain>
        <tissue evidence="1">Male pupae</tissue>
    </source>
</reference>
<organism evidence="1 2">
    <name type="scientific">Loxostege sticticalis</name>
    <name type="common">Beet webworm moth</name>
    <dbReference type="NCBI Taxonomy" id="481309"/>
    <lineage>
        <taxon>Eukaryota</taxon>
        <taxon>Metazoa</taxon>
        <taxon>Ecdysozoa</taxon>
        <taxon>Arthropoda</taxon>
        <taxon>Hexapoda</taxon>
        <taxon>Insecta</taxon>
        <taxon>Pterygota</taxon>
        <taxon>Neoptera</taxon>
        <taxon>Endopterygota</taxon>
        <taxon>Lepidoptera</taxon>
        <taxon>Glossata</taxon>
        <taxon>Ditrysia</taxon>
        <taxon>Pyraloidea</taxon>
        <taxon>Crambidae</taxon>
        <taxon>Pyraustinae</taxon>
        <taxon>Loxostege</taxon>
    </lineage>
</organism>
<evidence type="ECO:0000313" key="2">
    <source>
        <dbReference type="Proteomes" id="UP001549921"/>
    </source>
</evidence>
<sequence>MTQKLHLHVFGARVIENKCLTQKLMNRTESNRNDRAHATVAVVIDSVGGYAFTSHRFDTARAAVVLRLARPSDRRWRQRHTATAAAGASAAPARLRPCVAHIVCHTIFEPYGMQRETNDVDAQFSPVENALCFMDARLNILE</sequence>
<comment type="caution">
    <text evidence="1">The sequence shown here is derived from an EMBL/GenBank/DDBJ whole genome shotgun (WGS) entry which is preliminary data.</text>
</comment>
<gene>
    <name evidence="1" type="ORF">ABMA28_006776</name>
</gene>
<accession>A0ABD0TNJ3</accession>
<dbReference type="EMBL" id="JBEDNZ010000002">
    <property type="protein sequence ID" value="KAL0850865.1"/>
    <property type="molecule type" value="Genomic_DNA"/>
</dbReference>
<name>A0ABD0TNJ3_LOXSC</name>
<dbReference type="Proteomes" id="UP001549921">
    <property type="component" value="Unassembled WGS sequence"/>
</dbReference>
<proteinExistence type="predicted"/>
<dbReference type="AlphaFoldDB" id="A0ABD0TNJ3"/>
<evidence type="ECO:0000313" key="1">
    <source>
        <dbReference type="EMBL" id="KAL0850865.1"/>
    </source>
</evidence>